<feature type="domain" description="DUF4007" evidence="1">
    <location>
        <begin position="15"/>
        <end position="297"/>
    </location>
</feature>
<dbReference type="KEGG" id="woc:BA177_13920"/>
<organism evidence="2 3">
    <name type="scientific">Woeseia oceani</name>
    <dbReference type="NCBI Taxonomy" id="1548547"/>
    <lineage>
        <taxon>Bacteria</taxon>
        <taxon>Pseudomonadati</taxon>
        <taxon>Pseudomonadota</taxon>
        <taxon>Gammaproteobacteria</taxon>
        <taxon>Woeseiales</taxon>
        <taxon>Woeseiaceae</taxon>
        <taxon>Woeseia</taxon>
    </lineage>
</organism>
<accession>A0A193LI00</accession>
<reference evidence="2 3" key="1">
    <citation type="submission" date="2016-06" db="EMBL/GenBank/DDBJ databases">
        <title>Complete genome sequence of a deep-branching marine Gamma Proteobacterium Woeseia oceani type strain XK5.</title>
        <authorList>
            <person name="Mu D."/>
            <person name="Du Z."/>
        </authorList>
    </citation>
    <scope>NUCLEOTIDE SEQUENCE [LARGE SCALE GENOMIC DNA]</scope>
    <source>
        <strain evidence="2 3">XK5</strain>
    </source>
</reference>
<dbReference type="Proteomes" id="UP000092695">
    <property type="component" value="Chromosome"/>
</dbReference>
<keyword evidence="3" id="KW-1185">Reference proteome</keyword>
<dbReference type="InterPro" id="IPR025248">
    <property type="entry name" value="DUF4007"/>
</dbReference>
<dbReference type="OrthoDB" id="747541at2"/>
<dbReference type="EMBL" id="CP016268">
    <property type="protein sequence ID" value="ANO52145.1"/>
    <property type="molecule type" value="Genomic_DNA"/>
</dbReference>
<evidence type="ECO:0000259" key="1">
    <source>
        <dbReference type="Pfam" id="PF13182"/>
    </source>
</evidence>
<evidence type="ECO:0000313" key="2">
    <source>
        <dbReference type="EMBL" id="ANO52145.1"/>
    </source>
</evidence>
<dbReference type="STRING" id="1548547.BA177_13920"/>
<name>A0A193LI00_9GAMM</name>
<gene>
    <name evidence="2" type="ORF">BA177_13920</name>
</gene>
<protein>
    <recommendedName>
        <fullName evidence="1">DUF4007 domain-containing protein</fullName>
    </recommendedName>
</protein>
<evidence type="ECO:0000313" key="3">
    <source>
        <dbReference type="Proteomes" id="UP000092695"/>
    </source>
</evidence>
<sequence>MSRGPLYHDDYKSQFSGHETFPLRYGWLKKVYDRVAETQDQENNRSLCWDEDAIARFGVGQNMVRSMRHWAKTAGIIEEGSGTNIVQTTKLGQMLFGPDGLDPYMEHPATLWLIHSQLAARPEKTTWFWCFSHYPAITFERDNLIKGLERLAKDRAWPRVANVTIKNDVACFIRTYVARQPTGKVGHDDALESPLTELGLIKAIGKKDGFRFVRGPKSTLGDGVFTYALLDFWSRYSSAATLSFEAIAYSPGGPGRVFAFDENDVADRLAGLDDATGGALRWSETAGLKQVVRSIELDEDTRLGYVPTDYSIRAGREAA</sequence>
<dbReference type="RefSeq" id="WP_068617180.1">
    <property type="nucleotide sequence ID" value="NZ_CP016268.1"/>
</dbReference>
<proteinExistence type="predicted"/>
<dbReference type="AlphaFoldDB" id="A0A193LI00"/>
<dbReference type="Pfam" id="PF13182">
    <property type="entry name" value="DUF4007"/>
    <property type="match status" value="1"/>
</dbReference>